<dbReference type="EMBL" id="LR134377">
    <property type="protein sequence ID" value="VEH05967.1"/>
    <property type="molecule type" value="Genomic_DNA"/>
</dbReference>
<sequence length="288" mass="32425">MESLPSNHDEHESRNKLAAPSETTSDASDTSSETPSNNDSWETTDADFTTLDRDNAVADATRTQKTDNEELPQLPSFVQNPTKRDVGLYIAFTALTIYGFAIMPFRAALIVNQPVLYSFLTGSSLTMTAHGANNPTNYGFLAAMALVSTISGMKFLPVFYLAGKWWGEEFITLSFGKRQPLWWRKTQNFIRQHTGLSLFISYIPFVPIPPTIVIIIAAIKQVRWQVVTAYTFVYILILKIFYAWLGATFDQTVIDGLQVVDRYLLWITLALLGWTMFVANRKPSLKKS</sequence>
<evidence type="ECO:0000313" key="4">
    <source>
        <dbReference type="EMBL" id="VEH05967.1"/>
    </source>
</evidence>
<feature type="transmembrane region" description="Helical" evidence="2">
    <location>
        <begin position="86"/>
        <end position="109"/>
    </location>
</feature>
<dbReference type="RefSeq" id="WP_052735958.1">
    <property type="nucleotide sequence ID" value="NZ_CP011312.1"/>
</dbReference>
<feature type="transmembrane region" description="Helical" evidence="2">
    <location>
        <begin position="226"/>
        <end position="243"/>
    </location>
</feature>
<evidence type="ECO:0000313" key="3">
    <source>
        <dbReference type="EMBL" id="AKE42107.1"/>
    </source>
</evidence>
<feature type="compositionally biased region" description="Polar residues" evidence="1">
    <location>
        <begin position="37"/>
        <end position="47"/>
    </location>
</feature>
<keyword evidence="2" id="KW-1133">Transmembrane helix</keyword>
<evidence type="ECO:0000256" key="2">
    <source>
        <dbReference type="SAM" id="Phobius"/>
    </source>
</evidence>
<evidence type="ECO:0000313" key="5">
    <source>
        <dbReference type="Proteomes" id="UP000033457"/>
    </source>
</evidence>
<dbReference type="STRING" id="35755.UL82_09850"/>
<feature type="transmembrane region" description="Helical" evidence="2">
    <location>
        <begin position="140"/>
        <end position="162"/>
    </location>
</feature>
<name>A0A0F6R148_9CORY</name>
<dbReference type="Proteomes" id="UP000271380">
    <property type="component" value="Chromosome"/>
</dbReference>
<feature type="transmembrane region" description="Helical" evidence="2">
    <location>
        <begin position="199"/>
        <end position="219"/>
    </location>
</feature>
<dbReference type="EMBL" id="CP011312">
    <property type="protein sequence ID" value="AKE42107.1"/>
    <property type="molecule type" value="Genomic_DNA"/>
</dbReference>
<gene>
    <name evidence="4" type="ORF">NCTC949_00882</name>
    <name evidence="3" type="ORF">UL82_09850</name>
</gene>
<feature type="transmembrane region" description="Helical" evidence="2">
    <location>
        <begin position="263"/>
        <end position="280"/>
    </location>
</feature>
<keyword evidence="2" id="KW-0472">Membrane</keyword>
<reference evidence="3 5" key="1">
    <citation type="journal article" date="2015" name="Genome Announc.">
        <title>Complete Genome Sequence of Corynebacterium kutscheri DSM 20755, a Corynebacterial Type Strain with Remarkably Low G+C Content of Chromosomal DNA.</title>
        <authorList>
            <person name="Ruckert C."/>
            <person name="Albersmeier A."/>
            <person name="Winkler A."/>
            <person name="Tauch A."/>
        </authorList>
    </citation>
    <scope>NUCLEOTIDE SEQUENCE [LARGE SCALE GENOMIC DNA]</scope>
    <source>
        <strain evidence="3 5">DSM 20755</strain>
    </source>
</reference>
<accession>A0A0F6R148</accession>
<keyword evidence="2" id="KW-0812">Transmembrane</keyword>
<evidence type="ECO:0000313" key="6">
    <source>
        <dbReference type="Proteomes" id="UP000271380"/>
    </source>
</evidence>
<dbReference type="Proteomes" id="UP000033457">
    <property type="component" value="Chromosome"/>
</dbReference>
<proteinExistence type="predicted"/>
<reference evidence="4 6" key="2">
    <citation type="submission" date="2018-12" db="EMBL/GenBank/DDBJ databases">
        <authorList>
            <consortium name="Pathogen Informatics"/>
        </authorList>
    </citation>
    <scope>NUCLEOTIDE SEQUENCE [LARGE SCALE GENOMIC DNA]</scope>
    <source>
        <strain evidence="4 6">NCTC949</strain>
    </source>
</reference>
<dbReference type="KEGG" id="cku:UL82_09850"/>
<evidence type="ECO:0000256" key="1">
    <source>
        <dbReference type="SAM" id="MobiDB-lite"/>
    </source>
</evidence>
<feature type="region of interest" description="Disordered" evidence="1">
    <location>
        <begin position="1"/>
        <end position="50"/>
    </location>
</feature>
<keyword evidence="5" id="KW-1185">Reference proteome</keyword>
<feature type="transmembrane region" description="Helical" evidence="2">
    <location>
        <begin position="115"/>
        <end position="133"/>
    </location>
</feature>
<dbReference type="OrthoDB" id="3727474at2"/>
<dbReference type="HOGENOM" id="CLU_071288_1_0_11"/>
<protein>
    <submittedName>
        <fullName evidence="4">Hypothetical membrane protein</fullName>
    </submittedName>
</protein>
<feature type="compositionally biased region" description="Low complexity" evidence="1">
    <location>
        <begin position="19"/>
        <end position="36"/>
    </location>
</feature>
<dbReference type="AlphaFoldDB" id="A0A0F6R148"/>
<organism evidence="3 5">
    <name type="scientific">Corynebacterium kutscheri</name>
    <dbReference type="NCBI Taxonomy" id="35755"/>
    <lineage>
        <taxon>Bacteria</taxon>
        <taxon>Bacillati</taxon>
        <taxon>Actinomycetota</taxon>
        <taxon>Actinomycetes</taxon>
        <taxon>Mycobacteriales</taxon>
        <taxon>Corynebacteriaceae</taxon>
        <taxon>Corynebacterium</taxon>
    </lineage>
</organism>